<dbReference type="Proteomes" id="UP000248553">
    <property type="component" value="Unassembled WGS sequence"/>
</dbReference>
<dbReference type="OrthoDB" id="1524091at2"/>
<feature type="domain" description="Response regulatory" evidence="2">
    <location>
        <begin position="6"/>
        <end position="129"/>
    </location>
</feature>
<gene>
    <name evidence="3" type="ORF">DLM85_20570</name>
</gene>
<evidence type="ECO:0000256" key="1">
    <source>
        <dbReference type="PROSITE-ProRule" id="PRU00169"/>
    </source>
</evidence>
<evidence type="ECO:0000313" key="4">
    <source>
        <dbReference type="Proteomes" id="UP000248553"/>
    </source>
</evidence>
<evidence type="ECO:0000259" key="2">
    <source>
        <dbReference type="PROSITE" id="PS50110"/>
    </source>
</evidence>
<proteinExistence type="predicted"/>
<dbReference type="GO" id="GO:0000160">
    <property type="term" value="P:phosphorelay signal transduction system"/>
    <property type="evidence" value="ECO:0007669"/>
    <property type="project" value="InterPro"/>
</dbReference>
<dbReference type="InterPro" id="IPR001789">
    <property type="entry name" value="Sig_transdc_resp-reg_receiver"/>
</dbReference>
<reference evidence="4" key="1">
    <citation type="submission" date="2018-05" db="EMBL/GenBank/DDBJ databases">
        <authorList>
            <person name="Nie L."/>
        </authorList>
    </citation>
    <scope>NUCLEOTIDE SEQUENCE [LARGE SCALE GENOMIC DNA]</scope>
    <source>
        <strain evidence="4">NL</strain>
    </source>
</reference>
<sequence>MEKLPHILLVDDDDTTNFLNEHLLKKLDVTHQVRVAHNGEEALALLTQPPPYVPSLLLLDVNMPGMDGIQFLEAYLRLPQEQQDATVIVMLTTYMDGSALARINELPIAGLISKPLDREKIDTLLQLHFQRRLPDE</sequence>
<protein>
    <submittedName>
        <fullName evidence="3">Response regulator</fullName>
    </submittedName>
</protein>
<dbReference type="RefSeq" id="WP_111480058.1">
    <property type="nucleotide sequence ID" value="NZ_QHKM01000008.1"/>
</dbReference>
<evidence type="ECO:0000313" key="3">
    <source>
        <dbReference type="EMBL" id="RAK63940.1"/>
    </source>
</evidence>
<dbReference type="Pfam" id="PF00072">
    <property type="entry name" value="Response_reg"/>
    <property type="match status" value="1"/>
</dbReference>
<dbReference type="AlphaFoldDB" id="A0A328B929"/>
<dbReference type="InterPro" id="IPR052893">
    <property type="entry name" value="TCS_response_regulator"/>
</dbReference>
<keyword evidence="4" id="KW-1185">Reference proteome</keyword>
<dbReference type="SMART" id="SM00448">
    <property type="entry name" value="REC"/>
    <property type="match status" value="1"/>
</dbReference>
<keyword evidence="1" id="KW-0597">Phosphoprotein</keyword>
<dbReference type="EMBL" id="QHKM01000008">
    <property type="protein sequence ID" value="RAK63940.1"/>
    <property type="molecule type" value="Genomic_DNA"/>
</dbReference>
<dbReference type="SUPFAM" id="SSF52172">
    <property type="entry name" value="CheY-like"/>
    <property type="match status" value="1"/>
</dbReference>
<dbReference type="Gene3D" id="3.40.50.2300">
    <property type="match status" value="1"/>
</dbReference>
<dbReference type="PANTHER" id="PTHR44520">
    <property type="entry name" value="RESPONSE REGULATOR RCP1-RELATED"/>
    <property type="match status" value="1"/>
</dbReference>
<organism evidence="3 4">
    <name type="scientific">Hymenobacter edaphi</name>
    <dbReference type="NCBI Taxonomy" id="2211146"/>
    <lineage>
        <taxon>Bacteria</taxon>
        <taxon>Pseudomonadati</taxon>
        <taxon>Bacteroidota</taxon>
        <taxon>Cytophagia</taxon>
        <taxon>Cytophagales</taxon>
        <taxon>Hymenobacteraceae</taxon>
        <taxon>Hymenobacter</taxon>
    </lineage>
</organism>
<name>A0A328B929_9BACT</name>
<comment type="caution">
    <text evidence="3">The sequence shown here is derived from an EMBL/GenBank/DDBJ whole genome shotgun (WGS) entry which is preliminary data.</text>
</comment>
<dbReference type="PROSITE" id="PS50110">
    <property type="entry name" value="RESPONSE_REGULATORY"/>
    <property type="match status" value="1"/>
</dbReference>
<feature type="modified residue" description="4-aspartylphosphate" evidence="1">
    <location>
        <position position="60"/>
    </location>
</feature>
<dbReference type="InterPro" id="IPR011006">
    <property type="entry name" value="CheY-like_superfamily"/>
</dbReference>
<dbReference type="PANTHER" id="PTHR44520:SF2">
    <property type="entry name" value="RESPONSE REGULATOR RCP1"/>
    <property type="match status" value="1"/>
</dbReference>
<accession>A0A328B929</accession>